<dbReference type="InterPro" id="IPR013083">
    <property type="entry name" value="Znf_RING/FYVE/PHD"/>
</dbReference>
<dbReference type="InterPro" id="IPR015947">
    <property type="entry name" value="PUA-like_sf"/>
</dbReference>
<organism evidence="5 6">
    <name type="scientific">Acaromyces ingoldii</name>
    <dbReference type="NCBI Taxonomy" id="215250"/>
    <lineage>
        <taxon>Eukaryota</taxon>
        <taxon>Fungi</taxon>
        <taxon>Dikarya</taxon>
        <taxon>Basidiomycota</taxon>
        <taxon>Ustilaginomycotina</taxon>
        <taxon>Exobasidiomycetes</taxon>
        <taxon>Exobasidiales</taxon>
        <taxon>Cryptobasidiaceae</taxon>
        <taxon>Acaromyces</taxon>
    </lineage>
</organism>
<keyword evidence="6" id="KW-1185">Reference proteome</keyword>
<feature type="region of interest" description="Disordered" evidence="2">
    <location>
        <begin position="419"/>
        <end position="456"/>
    </location>
</feature>
<name>A0A316YJI0_9BASI</name>
<feature type="domain" description="RING-type" evidence="3">
    <location>
        <begin position="479"/>
        <end position="517"/>
    </location>
</feature>
<evidence type="ECO:0000259" key="4">
    <source>
        <dbReference type="PROSITE" id="PS51787"/>
    </source>
</evidence>
<evidence type="ECO:0000256" key="2">
    <source>
        <dbReference type="SAM" id="MobiDB-lite"/>
    </source>
</evidence>
<dbReference type="EMBL" id="KZ819638">
    <property type="protein sequence ID" value="PWN88243.1"/>
    <property type="molecule type" value="Genomic_DNA"/>
</dbReference>
<keyword evidence="1" id="KW-0862">Zinc</keyword>
<dbReference type="OrthoDB" id="264917at2759"/>
<dbReference type="Gene3D" id="2.30.130.40">
    <property type="entry name" value="LON domain-like"/>
    <property type="match status" value="1"/>
</dbReference>
<reference evidence="5" key="1">
    <citation type="journal article" date="2018" name="Mol. Biol. Evol.">
        <title>Broad Genomic Sampling Reveals a Smut Pathogenic Ancestry of the Fungal Clade Ustilaginomycotina.</title>
        <authorList>
            <person name="Kijpornyongpan T."/>
            <person name="Mondo S.J."/>
            <person name="Barry K."/>
            <person name="Sandor L."/>
            <person name="Lee J."/>
            <person name="Lipzen A."/>
            <person name="Pangilinan J."/>
            <person name="LaButti K."/>
            <person name="Hainaut M."/>
            <person name="Henrissat B."/>
            <person name="Grigoriev I.V."/>
            <person name="Spatafora J.W."/>
            <person name="Aime M.C."/>
        </authorList>
    </citation>
    <scope>NUCLEOTIDE SEQUENCE [LARGE SCALE GENOMIC DNA]</scope>
    <source>
        <strain evidence="5">MCA 4198</strain>
    </source>
</reference>
<feature type="region of interest" description="Disordered" evidence="2">
    <location>
        <begin position="264"/>
        <end position="342"/>
    </location>
</feature>
<feature type="compositionally biased region" description="Low complexity" evidence="2">
    <location>
        <begin position="325"/>
        <end position="335"/>
    </location>
</feature>
<dbReference type="STRING" id="215250.A0A316YJI0"/>
<proteinExistence type="predicted"/>
<dbReference type="Gene3D" id="3.30.40.10">
    <property type="entry name" value="Zinc/RING finger domain, C3HC4 (zinc finger)"/>
    <property type="match status" value="2"/>
</dbReference>
<keyword evidence="1" id="KW-0863">Zinc-finger</keyword>
<dbReference type="Proteomes" id="UP000245768">
    <property type="component" value="Unassembled WGS sequence"/>
</dbReference>
<dbReference type="RefSeq" id="XP_025375441.1">
    <property type="nucleotide sequence ID" value="XM_025525214.1"/>
</dbReference>
<dbReference type="SUPFAM" id="SSF57850">
    <property type="entry name" value="RING/U-box"/>
    <property type="match status" value="2"/>
</dbReference>
<feature type="region of interest" description="Disordered" evidence="2">
    <location>
        <begin position="1"/>
        <end position="51"/>
    </location>
</feature>
<dbReference type="InterPro" id="IPR046336">
    <property type="entry name" value="Lon_prtase_N_sf"/>
</dbReference>
<keyword evidence="1" id="KW-0479">Metal-binding</keyword>
<dbReference type="InterPro" id="IPR003111">
    <property type="entry name" value="Lon_prtase_N"/>
</dbReference>
<dbReference type="GeneID" id="37047130"/>
<feature type="domain" description="Lon N-terminal" evidence="4">
    <location>
        <begin position="591"/>
        <end position="840"/>
    </location>
</feature>
<dbReference type="Pfam" id="PF13923">
    <property type="entry name" value="zf-C3HC4_2"/>
    <property type="match status" value="1"/>
</dbReference>
<dbReference type="InterPro" id="IPR001841">
    <property type="entry name" value="Znf_RING"/>
</dbReference>
<dbReference type="PANTHER" id="PTHR23327">
    <property type="entry name" value="RING FINGER PROTEIN 127"/>
    <property type="match status" value="1"/>
</dbReference>
<dbReference type="Pfam" id="PF15227">
    <property type="entry name" value="zf-C3HC4_4"/>
    <property type="match status" value="1"/>
</dbReference>
<protein>
    <submittedName>
        <fullName evidence="5">LON-domain-containing protein</fullName>
    </submittedName>
</protein>
<evidence type="ECO:0000313" key="5">
    <source>
        <dbReference type="EMBL" id="PWN88243.1"/>
    </source>
</evidence>
<evidence type="ECO:0000259" key="3">
    <source>
        <dbReference type="PROSITE" id="PS50089"/>
    </source>
</evidence>
<feature type="domain" description="RING-type" evidence="3">
    <location>
        <begin position="86"/>
        <end position="119"/>
    </location>
</feature>
<dbReference type="CDD" id="cd16514">
    <property type="entry name" value="RING-HC_LONFs_rpt2"/>
    <property type="match status" value="1"/>
</dbReference>
<dbReference type="SMART" id="SM00184">
    <property type="entry name" value="RING"/>
    <property type="match status" value="2"/>
</dbReference>
<evidence type="ECO:0000313" key="6">
    <source>
        <dbReference type="Proteomes" id="UP000245768"/>
    </source>
</evidence>
<dbReference type="SMART" id="SM00464">
    <property type="entry name" value="LON"/>
    <property type="match status" value="1"/>
</dbReference>
<feature type="compositionally biased region" description="Polar residues" evidence="2">
    <location>
        <begin position="438"/>
        <end position="449"/>
    </location>
</feature>
<feature type="compositionally biased region" description="Basic residues" evidence="2">
    <location>
        <begin position="301"/>
        <end position="317"/>
    </location>
</feature>
<dbReference type="AlphaFoldDB" id="A0A316YJI0"/>
<dbReference type="GO" id="GO:0008270">
    <property type="term" value="F:zinc ion binding"/>
    <property type="evidence" value="ECO:0007669"/>
    <property type="project" value="UniProtKB-KW"/>
</dbReference>
<dbReference type="Pfam" id="PF02190">
    <property type="entry name" value="LON_substr_bdg"/>
    <property type="match status" value="1"/>
</dbReference>
<dbReference type="InParanoid" id="A0A316YJI0"/>
<dbReference type="PROSITE" id="PS51787">
    <property type="entry name" value="LON_N"/>
    <property type="match status" value="1"/>
</dbReference>
<dbReference type="PANTHER" id="PTHR23327:SF42">
    <property type="entry name" value="LON PEPTIDASE N-TERMINAL DOMAIN AND RING FINGER PROTEIN C14F5.10C"/>
    <property type="match status" value="1"/>
</dbReference>
<dbReference type="PROSITE" id="PS50089">
    <property type="entry name" value="ZF_RING_2"/>
    <property type="match status" value="2"/>
</dbReference>
<accession>A0A316YJI0</accession>
<feature type="compositionally biased region" description="Basic and acidic residues" evidence="2">
    <location>
        <begin position="10"/>
        <end position="22"/>
    </location>
</feature>
<dbReference type="Gene3D" id="1.20.58.1480">
    <property type="match status" value="1"/>
</dbReference>
<evidence type="ECO:0000256" key="1">
    <source>
        <dbReference type="PROSITE-ProRule" id="PRU00175"/>
    </source>
</evidence>
<sequence>MASVPIPGQESRRNMDVEEVRRTLTSRAAGKEAVSSSTQSASDDVGSPMSGLPIPAHSLALEAASARSQRRRGRAIARRLLAVVQCPMCRKTMHDPVTLPCGHSSCLACIAAATKASPLSSLPQLPSSSYRPPRLPLASCTVPCGVAGCPRSAIGRGLGVWAGHMASFGPSALSPCPYVEDGGAAPDVGPGSTPFDGFVVGRPDDSLRLTVIPPQKADSVNEYAVATIDGSTVPTSAPALRLDVTLSKVVEVLCRVATQPLEPDRLRTVPPSSGFPSDEEGDDTPVVPSQLGPNRTSQRSVARRSLARSQQRARRRGNTASRFESSSPSPSPSSSRQRSEARTSINPHYLAVMGVSEAELESGAVGNIRASWDTDDEEEESLRRLRGRSYVRPQDTDDARGWVAEEDDDEDIGGAFARQYTPAIEEEDHGPRARRRSTSPVTASNSNLEAKTETDATISKGKALTPDELHSDLIDVFECQLCYLLLCEPLTTPCGHTFCRSCFARSLDHSDKCPLCRSVLPNFAFFQEHPANSALVNLLTAELSEEERFDDGGDRVRVADVAACDDGDSWGFNSLYISRKEAVEREQREALLSTPLFVCTLGFPSMPTILHIFEPRYRLMIRRCLESNNPRFGMVLPSQSMAEPCPGMYQFGTMLEIKSVQMLPDGRSMIETVGSHRFKVLERGSLDGYTIGRIEPIADISEEEENELEQMLFVERCNLSSLPDHLRDIATHFQSIIDQTPTTPNDASPENLAIQPSTTVQLIEACTVFIDTLRSGSAPWLLTRLNHTYGPMPNPSDVVALGYWMALVMPIDEHEKAKLLPIRSAKVRLRIVVHWIEQLRQSWWFNNGCTVQ</sequence>
<dbReference type="SUPFAM" id="SSF88697">
    <property type="entry name" value="PUA domain-like"/>
    <property type="match status" value="1"/>
</dbReference>
<gene>
    <name evidence="5" type="ORF">FA10DRAFT_303227</name>
</gene>